<organism evidence="1 2">
    <name type="scientific">Bryocella elongata</name>
    <dbReference type="NCBI Taxonomy" id="863522"/>
    <lineage>
        <taxon>Bacteria</taxon>
        <taxon>Pseudomonadati</taxon>
        <taxon>Acidobacteriota</taxon>
        <taxon>Terriglobia</taxon>
        <taxon>Terriglobales</taxon>
        <taxon>Acidobacteriaceae</taxon>
        <taxon>Bryocella</taxon>
    </lineage>
</organism>
<gene>
    <name evidence="1" type="ORF">SAMN05421819_2230</name>
</gene>
<reference evidence="1 2" key="1">
    <citation type="submission" date="2016-10" db="EMBL/GenBank/DDBJ databases">
        <authorList>
            <person name="de Groot N.N."/>
        </authorList>
    </citation>
    <scope>NUCLEOTIDE SEQUENCE [LARGE SCALE GENOMIC DNA]</scope>
    <source>
        <strain evidence="1 2">DSM 22489</strain>
    </source>
</reference>
<dbReference type="EMBL" id="FNVA01000003">
    <property type="protein sequence ID" value="SEG21492.1"/>
    <property type="molecule type" value="Genomic_DNA"/>
</dbReference>
<accession>A0A1H5YCJ8</accession>
<dbReference type="Gene3D" id="2.60.40.1120">
    <property type="entry name" value="Carboxypeptidase-like, regulatory domain"/>
    <property type="match status" value="1"/>
</dbReference>
<dbReference type="Pfam" id="PF13620">
    <property type="entry name" value="CarboxypepD_reg"/>
    <property type="match status" value="1"/>
</dbReference>
<evidence type="ECO:0000313" key="1">
    <source>
        <dbReference type="EMBL" id="SEG21492.1"/>
    </source>
</evidence>
<dbReference type="GO" id="GO:0004180">
    <property type="term" value="F:carboxypeptidase activity"/>
    <property type="evidence" value="ECO:0007669"/>
    <property type="project" value="UniProtKB-KW"/>
</dbReference>
<sequence length="373" mass="40148">MEHLLRPARIFALTSLVICCLDCPAQRLVSTSIDSLSDSPGFLLQAAQEAEPAPNKAGVISGVVTDGHGGVIPAAKVTLSEQGHAGLLETASDSTGRFRFRGLDAGSYTLLISAPQFRTLLTPSVELRAGEHSEVPPVTLVPTAESESITVSANSSAVAEQELKIESQQRIIGLLPNFYTSFVYDAAPMNTRQKFKLNLRSVTDPVIILEVAATAGAEQYRNTFPSWGNDDAESYGKRFGAALGDELLRHTFSNALYPSIFHQDPRYFYMGPTNKTSTRIWHALESGIITRGDNGHQQLNYSHLLGSASAGAVSSLYHPRSDSAGYLAGLNVGIGIGTNAFQALLREFLWPHLTTHVPAYATGRTAQTHPDTP</sequence>
<dbReference type="RefSeq" id="WP_103933101.1">
    <property type="nucleotide sequence ID" value="NZ_FNVA01000003.1"/>
</dbReference>
<dbReference type="Proteomes" id="UP000236728">
    <property type="component" value="Unassembled WGS sequence"/>
</dbReference>
<dbReference type="SUPFAM" id="SSF49452">
    <property type="entry name" value="Starch-binding domain-like"/>
    <property type="match status" value="1"/>
</dbReference>
<keyword evidence="1" id="KW-0378">Hydrolase</keyword>
<protein>
    <submittedName>
        <fullName evidence="1">Carboxypeptidase regulatory-like domain-containing protein</fullName>
    </submittedName>
</protein>
<name>A0A1H5YCJ8_9BACT</name>
<dbReference type="OrthoDB" id="115803at2"/>
<keyword evidence="2" id="KW-1185">Reference proteome</keyword>
<keyword evidence="1" id="KW-0121">Carboxypeptidase</keyword>
<proteinExistence type="predicted"/>
<dbReference type="InterPro" id="IPR013784">
    <property type="entry name" value="Carb-bd-like_fold"/>
</dbReference>
<keyword evidence="1" id="KW-0645">Protease</keyword>
<dbReference type="GO" id="GO:0030246">
    <property type="term" value="F:carbohydrate binding"/>
    <property type="evidence" value="ECO:0007669"/>
    <property type="project" value="InterPro"/>
</dbReference>
<evidence type="ECO:0000313" key="2">
    <source>
        <dbReference type="Proteomes" id="UP000236728"/>
    </source>
</evidence>
<dbReference type="AlphaFoldDB" id="A0A1H5YCJ8"/>